<dbReference type="PROSITE" id="PS00920">
    <property type="entry name" value="NITRIL_CHT_1"/>
    <property type="match status" value="1"/>
</dbReference>
<dbReference type="CDD" id="cd07564">
    <property type="entry name" value="nitrilases_CHs"/>
    <property type="match status" value="1"/>
</dbReference>
<sequence>MTQIQMASRRTKVAVAQACTVDGYDTQATLPKLAKLSREASEQGATLIVFPEAFLGGYPVGSNFGTRFGERTLKGKEEFVKYFKQAVEVPGPEVTFIEDVARENSLFIVVGVIERCNSTLYCTVVFVDPSKGFVAKHRKLMPTCMERVAWGQGDGSTMPVLDVPLKSSVESENGQTFQAKIGAAICWENYMPLFRYNLYAQGVQFYCAPTAEGRDFWISSMQHIAVEGRCYVLGCNQFARQKDFPEGHPIIGDVDPDGIMHDGGSIIVAPSGEILAGPLREQEGVLVAEVDMDDLIKEKFEFDCVGHYSRPDVFQLSVNERQNSVVKRTD</sequence>
<keyword evidence="5" id="KW-1185">Reference proteome</keyword>
<gene>
    <name evidence="4" type="ORF">K7432_012694</name>
</gene>
<feature type="active site" description="Proton acceptor" evidence="2">
    <location>
        <position position="52"/>
    </location>
</feature>
<dbReference type="InterPro" id="IPR044149">
    <property type="entry name" value="Nitrilases_CHs"/>
</dbReference>
<protein>
    <recommendedName>
        <fullName evidence="3">CN hydrolase domain-containing protein</fullName>
    </recommendedName>
</protein>
<name>A0ABR2WKC8_9FUNG</name>
<reference evidence="4 5" key="1">
    <citation type="submission" date="2023-04" db="EMBL/GenBank/DDBJ databases">
        <title>Genome of Basidiobolus ranarum AG-B5.</title>
        <authorList>
            <person name="Stajich J.E."/>
            <person name="Carter-House D."/>
            <person name="Gryganskyi A."/>
        </authorList>
    </citation>
    <scope>NUCLEOTIDE SEQUENCE [LARGE SCALE GENOMIC DNA]</scope>
    <source>
        <strain evidence="4 5">AG-B5</strain>
    </source>
</reference>
<comment type="caution">
    <text evidence="4">The sequence shown here is derived from an EMBL/GenBank/DDBJ whole genome shotgun (WGS) entry which is preliminary data.</text>
</comment>
<evidence type="ECO:0000313" key="5">
    <source>
        <dbReference type="Proteomes" id="UP001479436"/>
    </source>
</evidence>
<dbReference type="InterPro" id="IPR036526">
    <property type="entry name" value="C-N_Hydrolase_sf"/>
</dbReference>
<comment type="similarity">
    <text evidence="1">Belongs to the carbon-nitrogen hydrolase superfamily. Nitrilase family.</text>
</comment>
<organism evidence="4 5">
    <name type="scientific">Basidiobolus ranarum</name>
    <dbReference type="NCBI Taxonomy" id="34480"/>
    <lineage>
        <taxon>Eukaryota</taxon>
        <taxon>Fungi</taxon>
        <taxon>Fungi incertae sedis</taxon>
        <taxon>Zoopagomycota</taxon>
        <taxon>Entomophthoromycotina</taxon>
        <taxon>Basidiobolomycetes</taxon>
        <taxon>Basidiobolales</taxon>
        <taxon>Basidiobolaceae</taxon>
        <taxon>Basidiobolus</taxon>
    </lineage>
</organism>
<evidence type="ECO:0000256" key="2">
    <source>
        <dbReference type="PROSITE-ProRule" id="PRU10139"/>
    </source>
</evidence>
<dbReference type="PROSITE" id="PS50263">
    <property type="entry name" value="CN_HYDROLASE"/>
    <property type="match status" value="1"/>
</dbReference>
<dbReference type="EMBL" id="JASJQH010001138">
    <property type="protein sequence ID" value="KAK9761983.1"/>
    <property type="molecule type" value="Genomic_DNA"/>
</dbReference>
<dbReference type="Pfam" id="PF00795">
    <property type="entry name" value="CN_hydrolase"/>
    <property type="match status" value="1"/>
</dbReference>
<dbReference type="Proteomes" id="UP001479436">
    <property type="component" value="Unassembled WGS sequence"/>
</dbReference>
<dbReference type="PROSITE" id="PS00921">
    <property type="entry name" value="NITRIL_CHT_2"/>
    <property type="match status" value="1"/>
</dbReference>
<evidence type="ECO:0000256" key="1">
    <source>
        <dbReference type="ARBA" id="ARBA00008129"/>
    </source>
</evidence>
<feature type="domain" description="CN hydrolase" evidence="3">
    <location>
        <begin position="11"/>
        <end position="292"/>
    </location>
</feature>
<evidence type="ECO:0000259" key="3">
    <source>
        <dbReference type="PROSITE" id="PS50263"/>
    </source>
</evidence>
<dbReference type="Gene3D" id="3.60.110.10">
    <property type="entry name" value="Carbon-nitrogen hydrolase"/>
    <property type="match status" value="1"/>
</dbReference>
<evidence type="ECO:0000313" key="4">
    <source>
        <dbReference type="EMBL" id="KAK9761983.1"/>
    </source>
</evidence>
<accession>A0ABR2WKC8</accession>
<dbReference type="InterPro" id="IPR003010">
    <property type="entry name" value="C-N_Hydrolase"/>
</dbReference>
<dbReference type="InterPro" id="IPR000132">
    <property type="entry name" value="Nitrilase/CN_hydratase_CS"/>
</dbReference>
<dbReference type="PANTHER" id="PTHR46044">
    <property type="entry name" value="NITRILASE"/>
    <property type="match status" value="1"/>
</dbReference>
<dbReference type="PANTHER" id="PTHR46044:SF1">
    <property type="entry name" value="CN HYDROLASE DOMAIN-CONTAINING PROTEIN"/>
    <property type="match status" value="1"/>
</dbReference>
<dbReference type="SUPFAM" id="SSF56317">
    <property type="entry name" value="Carbon-nitrogen hydrolase"/>
    <property type="match status" value="1"/>
</dbReference>
<proteinExistence type="inferred from homology"/>